<accession>A0AAD9S0W1</accession>
<proteinExistence type="predicted"/>
<evidence type="ECO:0000256" key="1">
    <source>
        <dbReference type="SAM" id="MobiDB-lite"/>
    </source>
</evidence>
<comment type="caution">
    <text evidence="2">The sequence shown here is derived from an EMBL/GenBank/DDBJ whole genome shotgun (WGS) entry which is preliminary data.</text>
</comment>
<evidence type="ECO:0000313" key="2">
    <source>
        <dbReference type="EMBL" id="KAK2596034.1"/>
    </source>
</evidence>
<feature type="region of interest" description="Disordered" evidence="1">
    <location>
        <begin position="100"/>
        <end position="131"/>
    </location>
</feature>
<gene>
    <name evidence="2" type="ORF">N8I77_013542</name>
</gene>
<dbReference type="EMBL" id="JAUJFL010000012">
    <property type="protein sequence ID" value="KAK2596034.1"/>
    <property type="molecule type" value="Genomic_DNA"/>
</dbReference>
<reference evidence="2" key="1">
    <citation type="submission" date="2023-06" db="EMBL/GenBank/DDBJ databases">
        <authorList>
            <person name="Noh H."/>
        </authorList>
    </citation>
    <scope>NUCLEOTIDE SEQUENCE</scope>
    <source>
        <strain evidence="2">DUCC20226</strain>
    </source>
</reference>
<evidence type="ECO:0000313" key="3">
    <source>
        <dbReference type="Proteomes" id="UP001265746"/>
    </source>
</evidence>
<dbReference type="AlphaFoldDB" id="A0AAD9S0W1"/>
<protein>
    <submittedName>
        <fullName evidence="2">Uncharacterized protein</fullName>
    </submittedName>
</protein>
<feature type="region of interest" description="Disordered" evidence="1">
    <location>
        <begin position="190"/>
        <end position="213"/>
    </location>
</feature>
<keyword evidence="3" id="KW-1185">Reference proteome</keyword>
<name>A0AAD9S0W1_PHOAM</name>
<dbReference type="Proteomes" id="UP001265746">
    <property type="component" value="Unassembled WGS sequence"/>
</dbReference>
<feature type="compositionally biased region" description="Polar residues" evidence="1">
    <location>
        <begin position="195"/>
        <end position="208"/>
    </location>
</feature>
<sequence length="228" mass="26681">MTDLNIPAIASAAFLGFLALAALLFCIPPVTRFLGDLFCCPWRIPFTRKRRRNDDEELDKDDLPYLAKRRPSSTVDDTGYRSMPDAYMSAVRTRDYEDVEDTFGDHPSQRNYANDRQGPEEDYYSGSYDDHHAQLQQPDASHNRDWWRSPTEEYPEYHDYPSQAAHGYDPAFYYSDEDIDDYGTKDFLDHDIQRPQPSYSPQEMNSYQHAGGYFPGVDHDYYSQYRRT</sequence>
<organism evidence="2 3">
    <name type="scientific">Phomopsis amygdali</name>
    <name type="common">Fusicoccum amygdali</name>
    <dbReference type="NCBI Taxonomy" id="1214568"/>
    <lineage>
        <taxon>Eukaryota</taxon>
        <taxon>Fungi</taxon>
        <taxon>Dikarya</taxon>
        <taxon>Ascomycota</taxon>
        <taxon>Pezizomycotina</taxon>
        <taxon>Sordariomycetes</taxon>
        <taxon>Sordariomycetidae</taxon>
        <taxon>Diaporthales</taxon>
        <taxon>Diaporthaceae</taxon>
        <taxon>Diaporthe</taxon>
    </lineage>
</organism>